<feature type="region of interest" description="Disordered" evidence="1">
    <location>
        <begin position="1"/>
        <end position="63"/>
    </location>
</feature>
<dbReference type="InParanoid" id="M3YJL3"/>
<dbReference type="AlphaFoldDB" id="M3YJL3"/>
<dbReference type="Ensembl" id="ENSMPUT00000011710.1">
    <property type="protein sequence ID" value="ENSMPUP00000011520.1"/>
    <property type="gene ID" value="ENSMPUG00000011612.1"/>
</dbReference>
<name>M3YJL3_MUSPF</name>
<evidence type="ECO:0000313" key="2">
    <source>
        <dbReference type="Ensembl" id="ENSMPUP00000011520.1"/>
    </source>
</evidence>
<dbReference type="HOGENOM" id="CLU_2885193_0_0_1"/>
<protein>
    <submittedName>
        <fullName evidence="2">Uncharacterized protein</fullName>
    </submittedName>
</protein>
<reference evidence="2" key="1">
    <citation type="submission" date="2024-06" db="UniProtKB">
        <authorList>
            <consortium name="Ensembl"/>
        </authorList>
    </citation>
    <scope>IDENTIFICATION</scope>
</reference>
<evidence type="ECO:0000256" key="1">
    <source>
        <dbReference type="SAM" id="MobiDB-lite"/>
    </source>
</evidence>
<organism evidence="2">
    <name type="scientific">Mustela putorius furo</name>
    <name type="common">European domestic ferret</name>
    <name type="synonym">Mustela furo</name>
    <dbReference type="NCBI Taxonomy" id="9669"/>
    <lineage>
        <taxon>Eukaryota</taxon>
        <taxon>Metazoa</taxon>
        <taxon>Chordata</taxon>
        <taxon>Craniata</taxon>
        <taxon>Vertebrata</taxon>
        <taxon>Euteleostomi</taxon>
        <taxon>Mammalia</taxon>
        <taxon>Eutheria</taxon>
        <taxon>Laurasiatheria</taxon>
        <taxon>Carnivora</taxon>
        <taxon>Caniformia</taxon>
        <taxon>Musteloidea</taxon>
        <taxon>Mustelidae</taxon>
        <taxon>Mustelinae</taxon>
        <taxon>Mustela</taxon>
    </lineage>
</organism>
<proteinExistence type="predicted"/>
<sequence length="63" mass="6598">MLRSGAAGRRGSQAHALAGPGADRPGARRAGGRSARRPGQPGQDASQDGLPHGIRQRCEQWEL</sequence>
<dbReference type="EMBL" id="AEYP01012273">
    <property type="status" value="NOT_ANNOTATED_CDS"/>
    <property type="molecule type" value="Genomic_DNA"/>
</dbReference>
<accession>M3YJL3</accession>